<comment type="caution">
    <text evidence="10">The sequence shown here is derived from an EMBL/GenBank/DDBJ whole genome shotgun (WGS) entry which is preliminary data.</text>
</comment>
<evidence type="ECO:0000256" key="8">
    <source>
        <dbReference type="ARBA" id="ARBA00048428"/>
    </source>
</evidence>
<evidence type="ECO:0000256" key="7">
    <source>
        <dbReference type="ARBA" id="ARBA00047943"/>
    </source>
</evidence>
<evidence type="ECO:0000313" key="11">
    <source>
        <dbReference type="Proteomes" id="UP000620124"/>
    </source>
</evidence>
<comment type="catalytic activity">
    <reaction evidence="7">
        <text>arsenic triglutathione + 2 [thioredoxin]-dithiol + 2 S-adenosyl-L-methionine + H2O = dimethylarsinous acid + 2 [thioredoxin]-disulfide + 3 glutathione + 2 S-adenosyl-L-homocysteine + 2 H(+)</text>
        <dbReference type="Rhea" id="RHEA:69464"/>
        <dbReference type="Rhea" id="RHEA-COMP:10698"/>
        <dbReference type="Rhea" id="RHEA-COMP:10700"/>
        <dbReference type="ChEBI" id="CHEBI:15377"/>
        <dbReference type="ChEBI" id="CHEBI:15378"/>
        <dbReference type="ChEBI" id="CHEBI:23808"/>
        <dbReference type="ChEBI" id="CHEBI:29950"/>
        <dbReference type="ChEBI" id="CHEBI:50058"/>
        <dbReference type="ChEBI" id="CHEBI:57856"/>
        <dbReference type="ChEBI" id="CHEBI:57925"/>
        <dbReference type="ChEBI" id="CHEBI:59789"/>
        <dbReference type="ChEBI" id="CHEBI:183640"/>
        <dbReference type="EC" id="2.1.1.137"/>
    </reaction>
</comment>
<evidence type="ECO:0000256" key="2">
    <source>
        <dbReference type="ARBA" id="ARBA00022691"/>
    </source>
</evidence>
<sequence>MSHYDDAFILQNVKDVYSAVANSGSAPEYAVTVAQAFGYSIEQLESVPKDSHMGLGCGNPTVTATLKPGETVLDLGSGGGIDIFLAASKIGPHGRAIGLDMSSEMVKRARQNATKRDLYPPHVSFLECSLTEALPILSNSVDCVLSNCVINLLPQSGKNHIFREIFRVLKPGGRLVLDDILAKEELPRHIRDDMTQYVSCIGGAVQVHEYRELLHSAGFDESMFVDSLADLNIYIMAAELESAAPLNSCCKIAATASTTVPPQNPGLNLNQWAASYQIYTRKPDQPGVDICDTPLERWWDAFPAVQATKFAKISPTELATMLRNGASVAVIDVRGNDRKGGHVAGSHNFPAQTFYNQLTSFHAQFNAMSTVVFYCSESVGRGPRCAGWYQDYLETNVMSGPNVVVLEGGIKRWITEYSGEKDLVEGNRPV</sequence>
<dbReference type="Pfam" id="PF00581">
    <property type="entry name" value="Rhodanese"/>
    <property type="match status" value="1"/>
</dbReference>
<dbReference type="PANTHER" id="PTHR43675">
    <property type="entry name" value="ARSENITE METHYLTRANSFERASE"/>
    <property type="match status" value="1"/>
</dbReference>
<dbReference type="Gene3D" id="3.40.50.150">
    <property type="entry name" value="Vaccinia Virus protein VP39"/>
    <property type="match status" value="1"/>
</dbReference>
<dbReference type="EC" id="2.1.1.137" evidence="4"/>
<dbReference type="Pfam" id="PF13847">
    <property type="entry name" value="Methyltransf_31"/>
    <property type="match status" value="1"/>
</dbReference>
<dbReference type="Proteomes" id="UP000620124">
    <property type="component" value="Unassembled WGS sequence"/>
</dbReference>
<keyword evidence="1 10" id="KW-0808">Transferase</keyword>
<comment type="similarity">
    <text evidence="3">Belongs to the methyltransferase superfamily. Arsenite methyltransferase family.</text>
</comment>
<dbReference type="PANTHER" id="PTHR43675:SF8">
    <property type="entry name" value="ARSENITE METHYLTRANSFERASE"/>
    <property type="match status" value="1"/>
</dbReference>
<proteinExistence type="inferred from homology"/>
<keyword evidence="2" id="KW-0949">S-adenosyl-L-methionine</keyword>
<keyword evidence="11" id="KW-1185">Reference proteome</keyword>
<dbReference type="GO" id="GO:0032259">
    <property type="term" value="P:methylation"/>
    <property type="evidence" value="ECO:0007669"/>
    <property type="project" value="UniProtKB-KW"/>
</dbReference>
<dbReference type="SUPFAM" id="SSF52821">
    <property type="entry name" value="Rhodanese/Cell cycle control phosphatase"/>
    <property type="match status" value="1"/>
</dbReference>
<evidence type="ECO:0000256" key="3">
    <source>
        <dbReference type="ARBA" id="ARBA00034487"/>
    </source>
</evidence>
<comment type="catalytic activity">
    <reaction evidence="8">
        <text>arsenic triglutathione + 3 [thioredoxin]-dithiol + 3 S-adenosyl-L-methionine = trimethylarsine + 3 [thioredoxin]-disulfide + 3 glutathione + 3 S-adenosyl-L-homocysteine + 3 H(+)</text>
        <dbReference type="Rhea" id="RHEA:69432"/>
        <dbReference type="Rhea" id="RHEA-COMP:10698"/>
        <dbReference type="Rhea" id="RHEA-COMP:10700"/>
        <dbReference type="ChEBI" id="CHEBI:15378"/>
        <dbReference type="ChEBI" id="CHEBI:27130"/>
        <dbReference type="ChEBI" id="CHEBI:29950"/>
        <dbReference type="ChEBI" id="CHEBI:50058"/>
        <dbReference type="ChEBI" id="CHEBI:57856"/>
        <dbReference type="ChEBI" id="CHEBI:57925"/>
        <dbReference type="ChEBI" id="CHEBI:59789"/>
        <dbReference type="ChEBI" id="CHEBI:183640"/>
        <dbReference type="EC" id="2.1.1.137"/>
    </reaction>
</comment>
<evidence type="ECO:0000256" key="5">
    <source>
        <dbReference type="ARBA" id="ARBA00034545"/>
    </source>
</evidence>
<dbReference type="InterPro" id="IPR029063">
    <property type="entry name" value="SAM-dependent_MTases_sf"/>
</dbReference>
<protein>
    <recommendedName>
        <fullName evidence="5">Arsenite methyltransferase</fullName>
        <ecNumber evidence="4">2.1.1.137</ecNumber>
    </recommendedName>
</protein>
<dbReference type="EMBL" id="JACAZI010000010">
    <property type="protein sequence ID" value="KAF7350129.1"/>
    <property type="molecule type" value="Genomic_DNA"/>
</dbReference>
<evidence type="ECO:0000259" key="9">
    <source>
        <dbReference type="PROSITE" id="PS50206"/>
    </source>
</evidence>
<accession>A0A8H6Y0G1</accession>
<dbReference type="InterPro" id="IPR026669">
    <property type="entry name" value="Arsenite_MeTrfase-like"/>
</dbReference>
<evidence type="ECO:0000256" key="4">
    <source>
        <dbReference type="ARBA" id="ARBA00034521"/>
    </source>
</evidence>
<gene>
    <name evidence="10" type="ORF">MVEN_01315000</name>
</gene>
<dbReference type="InterPro" id="IPR001763">
    <property type="entry name" value="Rhodanese-like_dom"/>
</dbReference>
<dbReference type="OrthoDB" id="8300214at2759"/>
<dbReference type="CDD" id="cd02440">
    <property type="entry name" value="AdoMet_MTases"/>
    <property type="match status" value="1"/>
</dbReference>
<dbReference type="PROSITE" id="PS50206">
    <property type="entry name" value="RHODANESE_3"/>
    <property type="match status" value="1"/>
</dbReference>
<name>A0A8H6Y0G1_9AGAR</name>
<evidence type="ECO:0000256" key="6">
    <source>
        <dbReference type="ARBA" id="ARBA00047941"/>
    </source>
</evidence>
<dbReference type="GO" id="GO:0030791">
    <property type="term" value="F:arsenite methyltransferase activity"/>
    <property type="evidence" value="ECO:0007669"/>
    <property type="project" value="UniProtKB-EC"/>
</dbReference>
<dbReference type="SUPFAM" id="SSF53335">
    <property type="entry name" value="S-adenosyl-L-methionine-dependent methyltransferases"/>
    <property type="match status" value="1"/>
</dbReference>
<feature type="domain" description="Rhodanese" evidence="9">
    <location>
        <begin position="324"/>
        <end position="422"/>
    </location>
</feature>
<dbReference type="AlphaFoldDB" id="A0A8H6Y0G1"/>
<organism evidence="10 11">
    <name type="scientific">Mycena venus</name>
    <dbReference type="NCBI Taxonomy" id="2733690"/>
    <lineage>
        <taxon>Eukaryota</taxon>
        <taxon>Fungi</taxon>
        <taxon>Dikarya</taxon>
        <taxon>Basidiomycota</taxon>
        <taxon>Agaricomycotina</taxon>
        <taxon>Agaricomycetes</taxon>
        <taxon>Agaricomycetidae</taxon>
        <taxon>Agaricales</taxon>
        <taxon>Marasmiineae</taxon>
        <taxon>Mycenaceae</taxon>
        <taxon>Mycena</taxon>
    </lineage>
</organism>
<evidence type="ECO:0000256" key="1">
    <source>
        <dbReference type="ARBA" id="ARBA00022679"/>
    </source>
</evidence>
<dbReference type="InterPro" id="IPR025714">
    <property type="entry name" value="Methyltranfer_dom"/>
</dbReference>
<reference evidence="10" key="1">
    <citation type="submission" date="2020-05" db="EMBL/GenBank/DDBJ databases">
        <title>Mycena genomes resolve the evolution of fungal bioluminescence.</title>
        <authorList>
            <person name="Tsai I.J."/>
        </authorList>
    </citation>
    <scope>NUCLEOTIDE SEQUENCE</scope>
    <source>
        <strain evidence="10">CCC161011</strain>
    </source>
</reference>
<comment type="catalytic activity">
    <reaction evidence="6">
        <text>arsenic triglutathione + [thioredoxin]-dithiol + S-adenosyl-L-methionine + 2 H2O = methylarsonous acid + [thioredoxin]-disulfide + 3 glutathione + S-adenosyl-L-homocysteine + H(+)</text>
        <dbReference type="Rhea" id="RHEA:69460"/>
        <dbReference type="Rhea" id="RHEA-COMP:10698"/>
        <dbReference type="Rhea" id="RHEA-COMP:10700"/>
        <dbReference type="ChEBI" id="CHEBI:15377"/>
        <dbReference type="ChEBI" id="CHEBI:15378"/>
        <dbReference type="ChEBI" id="CHEBI:17826"/>
        <dbReference type="ChEBI" id="CHEBI:29950"/>
        <dbReference type="ChEBI" id="CHEBI:50058"/>
        <dbReference type="ChEBI" id="CHEBI:57856"/>
        <dbReference type="ChEBI" id="CHEBI:57925"/>
        <dbReference type="ChEBI" id="CHEBI:59789"/>
        <dbReference type="ChEBI" id="CHEBI:183640"/>
        <dbReference type="EC" id="2.1.1.137"/>
    </reaction>
</comment>
<dbReference type="SMART" id="SM00450">
    <property type="entry name" value="RHOD"/>
    <property type="match status" value="1"/>
</dbReference>
<evidence type="ECO:0000313" key="10">
    <source>
        <dbReference type="EMBL" id="KAF7350129.1"/>
    </source>
</evidence>
<dbReference type="Gene3D" id="3.40.250.10">
    <property type="entry name" value="Rhodanese-like domain"/>
    <property type="match status" value="1"/>
</dbReference>
<dbReference type="InterPro" id="IPR036873">
    <property type="entry name" value="Rhodanese-like_dom_sf"/>
</dbReference>
<keyword evidence="10" id="KW-0489">Methyltransferase</keyword>